<evidence type="ECO:0000256" key="9">
    <source>
        <dbReference type="ARBA" id="ARBA00023204"/>
    </source>
</evidence>
<evidence type="ECO:0000313" key="12">
    <source>
        <dbReference type="EMBL" id="NIZ69418.1"/>
    </source>
</evidence>
<evidence type="ECO:0000256" key="5">
    <source>
        <dbReference type="ARBA" id="ARBA00022763"/>
    </source>
</evidence>
<keyword evidence="5" id="KW-0227">DNA damage</keyword>
<evidence type="ECO:0000256" key="6">
    <source>
        <dbReference type="ARBA" id="ARBA00022801"/>
    </source>
</evidence>
<dbReference type="AlphaFoldDB" id="A0A968GG37"/>
<dbReference type="GO" id="GO:0034039">
    <property type="term" value="F:8-oxo-7,8-dihydroguanine DNA N-glycosylase activity"/>
    <property type="evidence" value="ECO:0007669"/>
    <property type="project" value="TreeGrafter"/>
</dbReference>
<keyword evidence="9" id="KW-0234">DNA repair</keyword>
<keyword evidence="13" id="KW-1185">Reference proteome</keyword>
<evidence type="ECO:0000256" key="4">
    <source>
        <dbReference type="ARBA" id="ARBA00022723"/>
    </source>
</evidence>
<protein>
    <recommendedName>
        <fullName evidence="11">HhH-GPD domain-containing protein</fullName>
    </recommendedName>
</protein>
<keyword evidence="10" id="KW-0326">Glycosidase</keyword>
<keyword evidence="8" id="KW-0411">Iron-sulfur</keyword>
<evidence type="ECO:0000256" key="2">
    <source>
        <dbReference type="ARBA" id="ARBA00002933"/>
    </source>
</evidence>
<evidence type="ECO:0000256" key="3">
    <source>
        <dbReference type="ARBA" id="ARBA00008343"/>
    </source>
</evidence>
<dbReference type="Gene3D" id="1.10.340.30">
    <property type="entry name" value="Hypothetical protein, domain 2"/>
    <property type="match status" value="1"/>
</dbReference>
<evidence type="ECO:0000259" key="11">
    <source>
        <dbReference type="SMART" id="SM00478"/>
    </source>
</evidence>
<comment type="cofactor">
    <cofactor evidence="1">
        <name>[4Fe-4S] cluster</name>
        <dbReference type="ChEBI" id="CHEBI:49883"/>
    </cofactor>
</comment>
<gene>
    <name evidence="12" type="ORF">HCT48_04205</name>
</gene>
<evidence type="ECO:0000256" key="10">
    <source>
        <dbReference type="ARBA" id="ARBA00023295"/>
    </source>
</evidence>
<organism evidence="12 13">
    <name type="scientific">Entomospira culicis</name>
    <dbReference type="NCBI Taxonomy" id="2719989"/>
    <lineage>
        <taxon>Bacteria</taxon>
        <taxon>Pseudomonadati</taxon>
        <taxon>Spirochaetota</taxon>
        <taxon>Spirochaetia</taxon>
        <taxon>Spirochaetales</taxon>
        <taxon>Spirochaetaceae</taxon>
        <taxon>Entomospira</taxon>
    </lineage>
</organism>
<dbReference type="Proteomes" id="UP000778951">
    <property type="component" value="Unassembled WGS sequence"/>
</dbReference>
<proteinExistence type="inferred from homology"/>
<evidence type="ECO:0000256" key="1">
    <source>
        <dbReference type="ARBA" id="ARBA00001966"/>
    </source>
</evidence>
<dbReference type="InterPro" id="IPR044298">
    <property type="entry name" value="MIG/MutY"/>
</dbReference>
<evidence type="ECO:0000256" key="8">
    <source>
        <dbReference type="ARBA" id="ARBA00023014"/>
    </source>
</evidence>
<dbReference type="GO" id="GO:0051536">
    <property type="term" value="F:iron-sulfur cluster binding"/>
    <property type="evidence" value="ECO:0007669"/>
    <property type="project" value="UniProtKB-KW"/>
</dbReference>
<dbReference type="GO" id="GO:0032357">
    <property type="term" value="F:oxidized purine DNA binding"/>
    <property type="evidence" value="ECO:0007669"/>
    <property type="project" value="TreeGrafter"/>
</dbReference>
<dbReference type="EMBL" id="JAATLM010000001">
    <property type="protein sequence ID" value="NIZ69418.1"/>
    <property type="molecule type" value="Genomic_DNA"/>
</dbReference>
<dbReference type="SMART" id="SM00478">
    <property type="entry name" value="ENDO3c"/>
    <property type="match status" value="1"/>
</dbReference>
<dbReference type="Gene3D" id="1.10.1670.10">
    <property type="entry name" value="Helix-hairpin-Helix base-excision DNA repair enzymes (C-terminal)"/>
    <property type="match status" value="1"/>
</dbReference>
<dbReference type="InterPro" id="IPR003265">
    <property type="entry name" value="HhH-GPD_domain"/>
</dbReference>
<dbReference type="Pfam" id="PF00730">
    <property type="entry name" value="HhH-GPD"/>
    <property type="match status" value="1"/>
</dbReference>
<dbReference type="GO" id="GO:0000701">
    <property type="term" value="F:purine-specific mismatch base pair DNA N-glycosylase activity"/>
    <property type="evidence" value="ECO:0007669"/>
    <property type="project" value="TreeGrafter"/>
</dbReference>
<dbReference type="GO" id="GO:0046872">
    <property type="term" value="F:metal ion binding"/>
    <property type="evidence" value="ECO:0007669"/>
    <property type="project" value="UniProtKB-KW"/>
</dbReference>
<dbReference type="GO" id="GO:0035485">
    <property type="term" value="F:adenine/guanine mispair binding"/>
    <property type="evidence" value="ECO:0007669"/>
    <property type="project" value="TreeGrafter"/>
</dbReference>
<keyword evidence="7" id="KW-0408">Iron</keyword>
<dbReference type="SUPFAM" id="SSF48150">
    <property type="entry name" value="DNA-glycosylase"/>
    <property type="match status" value="1"/>
</dbReference>
<dbReference type="InterPro" id="IPR023170">
    <property type="entry name" value="HhH_base_excis_C"/>
</dbReference>
<dbReference type="RefSeq" id="WP_167695509.1">
    <property type="nucleotide sequence ID" value="NZ_CP118181.1"/>
</dbReference>
<dbReference type="GO" id="GO:0006298">
    <property type="term" value="P:mismatch repair"/>
    <property type="evidence" value="ECO:0007669"/>
    <property type="project" value="TreeGrafter"/>
</dbReference>
<dbReference type="PANTHER" id="PTHR42944:SF1">
    <property type="entry name" value="ADENINE DNA GLYCOSYLASE"/>
    <property type="match status" value="1"/>
</dbReference>
<dbReference type="PANTHER" id="PTHR42944">
    <property type="entry name" value="ADENINE DNA GLYCOSYLASE"/>
    <property type="match status" value="1"/>
</dbReference>
<comment type="caution">
    <text evidence="12">The sequence shown here is derived from an EMBL/GenBank/DDBJ whole genome shotgun (WGS) entry which is preliminary data.</text>
</comment>
<dbReference type="CDD" id="cd00056">
    <property type="entry name" value="ENDO3c"/>
    <property type="match status" value="1"/>
</dbReference>
<comment type="similarity">
    <text evidence="3">Belongs to the Nth/MutY family.</text>
</comment>
<dbReference type="GO" id="GO:0006284">
    <property type="term" value="P:base-excision repair"/>
    <property type="evidence" value="ECO:0007669"/>
    <property type="project" value="InterPro"/>
</dbReference>
<feature type="domain" description="HhH-GPD" evidence="11">
    <location>
        <begin position="32"/>
        <end position="178"/>
    </location>
</feature>
<name>A0A968GG37_9SPIO</name>
<comment type="function">
    <text evidence="2">Adenine glycosylase active on G-A mispairs. MutY also corrects error-prone DNA synthesis past GO lesions which are due to the oxidatively damaged form of guanine: 7,8-dihydro-8-oxoguanine (8-oxo-dGTP).</text>
</comment>
<evidence type="ECO:0000313" key="13">
    <source>
        <dbReference type="Proteomes" id="UP000778951"/>
    </source>
</evidence>
<keyword evidence="4" id="KW-0479">Metal-binding</keyword>
<sequence>MNNNLLQWFNRLDPLPWRWDKDPYAIMVLELMSHQTTLAVMLKRYPLWMEKFPSFEALARASEEAVFLAWEGLGYYRRALYLHKNAKKIMLDGLPVPTIVAWRSLWGVGEYSAAAILSRAYDLPILAIDVNVKRIIMRFLGKSFWDKKDAETFLTYFHGDFVQNPADFNQALIRLGQLICTKRVSYCRDCPIAHHCASKYMLRLESKNKKDIIRQDRYILLGTFEDKFFLEKIDSGIGKDFYRIPEIQENIWHELRASQLDDATLLKVRKHHYTKYQDTLYPLLIVFTDEDDIVNILQKENFSWLSKEEIKEKPLLSAYRRIMEDALAWQERRDLF</sequence>
<keyword evidence="6" id="KW-0378">Hydrolase</keyword>
<evidence type="ECO:0000256" key="7">
    <source>
        <dbReference type="ARBA" id="ARBA00023004"/>
    </source>
</evidence>
<reference evidence="12" key="1">
    <citation type="submission" date="2020-03" db="EMBL/GenBank/DDBJ databases">
        <title>Spirochaetal bacteria isolated from arthropods constitute a novel genus Entomospira genus novum within the order Spirochaetales.</title>
        <authorList>
            <person name="Grana-Miraglia L."/>
            <person name="Sikutova S."/>
            <person name="Fingerle V."/>
            <person name="Sing A."/>
            <person name="Castillo-Ramirez S."/>
            <person name="Margos G."/>
            <person name="Rudolf I."/>
        </authorList>
    </citation>
    <scope>NUCLEOTIDE SEQUENCE</scope>
    <source>
        <strain evidence="12">BR149</strain>
    </source>
</reference>
<accession>A0A968GG37</accession>
<dbReference type="InterPro" id="IPR011257">
    <property type="entry name" value="DNA_glycosylase"/>
</dbReference>